<evidence type="ECO:0000313" key="1">
    <source>
        <dbReference type="EMBL" id="KII77319.1"/>
    </source>
</evidence>
<protein>
    <submittedName>
        <fullName evidence="1">Uncharacterized protein</fullName>
    </submittedName>
</protein>
<accession>A0A0C2JH67</accession>
<name>A0A0C2JH67_9VIBR</name>
<dbReference type="RefSeq" id="WP_040991116.1">
    <property type="nucleotide sequence ID" value="NZ_JTKH01000022.1"/>
</dbReference>
<organism evidence="1 2">
    <name type="scientific">Vibrio renipiscarius</name>
    <dbReference type="NCBI Taxonomy" id="1461322"/>
    <lineage>
        <taxon>Bacteria</taxon>
        <taxon>Pseudomonadati</taxon>
        <taxon>Pseudomonadota</taxon>
        <taxon>Gammaproteobacteria</taxon>
        <taxon>Vibrionales</taxon>
        <taxon>Vibrionaceae</taxon>
        <taxon>Vibrio</taxon>
    </lineage>
</organism>
<dbReference type="AlphaFoldDB" id="A0A0C2JH67"/>
<comment type="caution">
    <text evidence="1">The sequence shown here is derived from an EMBL/GenBank/DDBJ whole genome shotgun (WGS) entry which is preliminary data.</text>
</comment>
<proteinExistence type="predicted"/>
<dbReference type="EMBL" id="JTKH01000022">
    <property type="protein sequence ID" value="KII77319.1"/>
    <property type="molecule type" value="Genomic_DNA"/>
</dbReference>
<dbReference type="Proteomes" id="UP000031672">
    <property type="component" value="Unassembled WGS sequence"/>
</dbReference>
<reference evidence="1 2" key="1">
    <citation type="submission" date="2014-11" db="EMBL/GenBank/DDBJ databases">
        <title>Draft Genome Sequence of Vibrio piscirenalis strains CECT 8603T and CECT 8604, two marine Gammaproteobacterium isolated from cultured gilthead sea bream (Sparus aurata).</title>
        <authorList>
            <person name="Arahal D.R."/>
            <person name="Rodrigo-Torres L."/>
            <person name="Lucena T."/>
            <person name="Pujalte M.J."/>
        </authorList>
    </citation>
    <scope>NUCLEOTIDE SEQUENCE [LARGE SCALE GENOMIC DNA]</scope>
    <source>
        <strain evidence="1 2">DCR 1-4-2</strain>
    </source>
</reference>
<accession>A0A0C2NLZ3</accession>
<dbReference type="STRING" id="1461322.OJ16_12385"/>
<keyword evidence="2" id="KW-1185">Reference proteome</keyword>
<evidence type="ECO:0000313" key="2">
    <source>
        <dbReference type="Proteomes" id="UP000031672"/>
    </source>
</evidence>
<dbReference type="OrthoDB" id="2504727at2"/>
<sequence length="560" mass="63273">MSEEQLKEEAEYEKRLRRRLDILQKQFKAGKIQIAEGLDVEKSLLAVRKGPDGEVDLSTVDGAVRSMALAVTAMHDRQELKKEASLSEIQNMYFKFIEDNFGRFYDMMLKQNLTPHDAGRALTQNQKSIDMLLANIDEFLGIITQFWEGLGEIAQIHVEDMRGNIKGIFGGDLFPSHDENIASKCGIYADTIVLPDPFLRSKLIFSNYSDEDKAYYLIKHAMNILQYKELACADLEVPIVVVLPDQSILEEEEGKFFHSLGKEDSLIHSGKLFNRKFESFEEMVEFAQELDTIERAVAEVSDKSRVLFDTTWTGDIGTQLARALESSHYKPFVDSPGLLLALNSLGRMSVSNEMLIKSRRLNGSPIIDAPTSWQYLVWKMEYDAERVENELESENLHVVKGLNDLGGGDMQWLGNIPPESLIAIRREGAMEDIRSILGQGINDLIESNPSNFHRSRDKIFDNLTSAFEKHQKNIDELTAKKWKFAGKDIGSWLVVGSLEVTAAITGLPVWGMATIAADQLLDVPKLKEIPQSIRDLSDENNKLKKSPVGMLFDIHKKSNR</sequence>
<gene>
    <name evidence="1" type="ORF">OJ16_12385</name>
</gene>